<name>A0A9D2M621_9FIRM</name>
<dbReference type="AlphaFoldDB" id="A0A9D2M621"/>
<dbReference type="Proteomes" id="UP000886803">
    <property type="component" value="Unassembled WGS sequence"/>
</dbReference>
<evidence type="ECO:0000313" key="2">
    <source>
        <dbReference type="Proteomes" id="UP000886803"/>
    </source>
</evidence>
<proteinExistence type="predicted"/>
<accession>A0A9D2M621</accession>
<reference evidence="1" key="2">
    <citation type="submission" date="2021-04" db="EMBL/GenBank/DDBJ databases">
        <authorList>
            <person name="Gilroy R."/>
        </authorList>
    </citation>
    <scope>NUCLEOTIDE SEQUENCE</scope>
    <source>
        <strain evidence="1">ChiBcec8-13705</strain>
    </source>
</reference>
<reference evidence="1" key="1">
    <citation type="journal article" date="2021" name="PeerJ">
        <title>Extensive microbial diversity within the chicken gut microbiome revealed by metagenomics and culture.</title>
        <authorList>
            <person name="Gilroy R."/>
            <person name="Ravi A."/>
            <person name="Getino M."/>
            <person name="Pursley I."/>
            <person name="Horton D.L."/>
            <person name="Alikhan N.F."/>
            <person name="Baker D."/>
            <person name="Gharbi K."/>
            <person name="Hall N."/>
            <person name="Watson M."/>
            <person name="Adriaenssens E.M."/>
            <person name="Foster-Nyarko E."/>
            <person name="Jarju S."/>
            <person name="Secka A."/>
            <person name="Antonio M."/>
            <person name="Oren A."/>
            <person name="Chaudhuri R.R."/>
            <person name="La Ragione R."/>
            <person name="Hildebrand F."/>
            <person name="Pallen M.J."/>
        </authorList>
    </citation>
    <scope>NUCLEOTIDE SEQUENCE</scope>
    <source>
        <strain evidence="1">ChiBcec8-13705</strain>
    </source>
</reference>
<evidence type="ECO:0000313" key="1">
    <source>
        <dbReference type="EMBL" id="HJB41872.1"/>
    </source>
</evidence>
<sequence length="97" mass="10940">MNDLYDLNDWMNVFREATGKEPNESIVQVLQNLCEMLENTERKGGKARKRGDGPMSLTACKALFPPPESEQDEKLIPLFAELVHTAYMNGYEGADAF</sequence>
<protein>
    <submittedName>
        <fullName evidence="1">Uncharacterized protein</fullName>
    </submittedName>
</protein>
<gene>
    <name evidence="1" type="ORF">H9945_05170</name>
</gene>
<dbReference type="EMBL" id="DWYG01000078">
    <property type="protein sequence ID" value="HJB41872.1"/>
    <property type="molecule type" value="Genomic_DNA"/>
</dbReference>
<comment type="caution">
    <text evidence="1">The sequence shown here is derived from an EMBL/GenBank/DDBJ whole genome shotgun (WGS) entry which is preliminary data.</text>
</comment>
<organism evidence="1 2">
    <name type="scientific">Candidatus Gemmiger avicola</name>
    <dbReference type="NCBI Taxonomy" id="2838605"/>
    <lineage>
        <taxon>Bacteria</taxon>
        <taxon>Bacillati</taxon>
        <taxon>Bacillota</taxon>
        <taxon>Clostridia</taxon>
        <taxon>Eubacteriales</taxon>
        <taxon>Gemmiger</taxon>
    </lineage>
</organism>